<dbReference type="Proteomes" id="UP001221411">
    <property type="component" value="Unassembled WGS sequence"/>
</dbReference>
<protein>
    <recommendedName>
        <fullName evidence="4">DUF2169 domain-containing protein</fullName>
    </recommendedName>
</protein>
<sequence>MAARVDPRTGAALEVAWNPALPKDTLADPRSHDILACRVAHLPDRGLVFCPMDFERVETAVFNLTGPLALRRAEMPKLSLTHVHEVIRRPRGALVFYGHCAPPRAKDASAEEEEPVVLCASGPGGDVGPVRPKPDLYEEGTSSGPRENQLARRG</sequence>
<organism evidence="2 3">
    <name type="scientific">Polyangium mundeleinium</name>
    <dbReference type="NCBI Taxonomy" id="2995306"/>
    <lineage>
        <taxon>Bacteria</taxon>
        <taxon>Pseudomonadati</taxon>
        <taxon>Myxococcota</taxon>
        <taxon>Polyangia</taxon>
        <taxon>Polyangiales</taxon>
        <taxon>Polyangiaceae</taxon>
        <taxon>Polyangium</taxon>
    </lineage>
</organism>
<accession>A0ABT5F0G2</accession>
<keyword evidence="3" id="KW-1185">Reference proteome</keyword>
<gene>
    <name evidence="2" type="ORF">POL67_35395</name>
</gene>
<feature type="region of interest" description="Disordered" evidence="1">
    <location>
        <begin position="118"/>
        <end position="154"/>
    </location>
</feature>
<name>A0ABT5F0G2_9BACT</name>
<dbReference type="EMBL" id="JAQNDO010000001">
    <property type="protein sequence ID" value="MDC0746667.1"/>
    <property type="molecule type" value="Genomic_DNA"/>
</dbReference>
<dbReference type="RefSeq" id="WP_271925046.1">
    <property type="nucleotide sequence ID" value="NZ_JAQNDO010000001.1"/>
</dbReference>
<evidence type="ECO:0000313" key="3">
    <source>
        <dbReference type="Proteomes" id="UP001221411"/>
    </source>
</evidence>
<evidence type="ECO:0008006" key="4">
    <source>
        <dbReference type="Google" id="ProtNLM"/>
    </source>
</evidence>
<proteinExistence type="predicted"/>
<evidence type="ECO:0000256" key="1">
    <source>
        <dbReference type="SAM" id="MobiDB-lite"/>
    </source>
</evidence>
<reference evidence="2 3" key="1">
    <citation type="submission" date="2022-11" db="EMBL/GenBank/DDBJ databases">
        <title>Minimal conservation of predation-associated metabolite biosynthetic gene clusters underscores biosynthetic potential of Myxococcota including descriptions for ten novel species: Archangium lansinium sp. nov., Myxococcus landrumus sp. nov., Nannocystis bai.</title>
        <authorList>
            <person name="Ahearne A."/>
            <person name="Stevens C."/>
            <person name="Dowd S."/>
        </authorList>
    </citation>
    <scope>NUCLEOTIDE SEQUENCE [LARGE SCALE GENOMIC DNA]</scope>
    <source>
        <strain evidence="2 3">RJM3</strain>
    </source>
</reference>
<evidence type="ECO:0000313" key="2">
    <source>
        <dbReference type="EMBL" id="MDC0746667.1"/>
    </source>
</evidence>
<comment type="caution">
    <text evidence="2">The sequence shown here is derived from an EMBL/GenBank/DDBJ whole genome shotgun (WGS) entry which is preliminary data.</text>
</comment>